<dbReference type="InterPro" id="IPR036890">
    <property type="entry name" value="HATPase_C_sf"/>
</dbReference>
<sequence>MTVRALSACALLALLSAADLVSLGLVPPSPASEQWVIWAVIVGTFLAVCCGTVIARLPGAAAVPFLGVSAGGLLAAPLALAVGAHVLAVALAVLAAAVSLPLAALRVVPARPRSPLLCWADAAVVVTGAGCAVAATADVKTAQVPAIVAAGTVMLAGTWVLFELTAGDDRRRVLWLVLGAAATTLAGMLQFAVENSLPVGPVPSAVITSAVSLLLPLAVTVALIAPRRADVRVVIRGATVLIVMLALSAAVYEGVAAVWELVVGARPGKGVPALLAAAIAAGYQPVKRQVEASMDEMLFGRSADPVETLTRLGTDLTAGAPPPMWLRTLRSTLGVPGIALRQEGTTVGMAGTMDDGHTTHIALSTGTDRVGDLVVYLPPGHLRLPQAATAVLELVAVPLAQALHAARLSEQLRVSRGRVVTALEEERRRMRRDLHDGLGPALTGIAYTTDAAVNLIAADPERAVETLRGLRADIGDAITEIRRIVYGLRPRALDELGLVDAVRQRIAPLCAADDRALTVTVDAPPRLPPLPAAVEVAAYRVAVEAMTNIARHSDGTTARLTVQLTDPVLLRVTVTDSGRCTVPWTPGVGIQSMHERVEEIGGTLTIDTTPEGATVTADLPLVIPAAETLWS</sequence>
<dbReference type="CDD" id="cd16917">
    <property type="entry name" value="HATPase_UhpB-NarQ-NarX-like"/>
    <property type="match status" value="1"/>
</dbReference>
<dbReference type="Pfam" id="PF07730">
    <property type="entry name" value="HisKA_3"/>
    <property type="match status" value="1"/>
</dbReference>
<keyword evidence="4" id="KW-0812">Transmembrane</keyword>
<dbReference type="SUPFAM" id="SSF55874">
    <property type="entry name" value="ATPase domain of HSP90 chaperone/DNA topoisomerase II/histidine kinase"/>
    <property type="match status" value="1"/>
</dbReference>
<feature type="transmembrane region" description="Helical" evidence="4">
    <location>
        <begin position="62"/>
        <end position="80"/>
    </location>
</feature>
<keyword evidence="4" id="KW-0472">Membrane</keyword>
<keyword evidence="1" id="KW-0808">Transferase</keyword>
<feature type="transmembrane region" description="Helical" evidence="4">
    <location>
        <begin position="205"/>
        <end position="225"/>
    </location>
</feature>
<evidence type="ECO:0000256" key="1">
    <source>
        <dbReference type="ARBA" id="ARBA00022679"/>
    </source>
</evidence>
<feature type="domain" description="Signal transduction histidine kinase subgroup 3 dimerisation and phosphoacceptor" evidence="5">
    <location>
        <begin position="426"/>
        <end position="493"/>
    </location>
</feature>
<evidence type="ECO:0000256" key="4">
    <source>
        <dbReference type="SAM" id="Phobius"/>
    </source>
</evidence>
<accession>A0AAU3HQS8</accession>
<feature type="transmembrane region" description="Helical" evidence="4">
    <location>
        <begin position="143"/>
        <end position="162"/>
    </location>
</feature>
<evidence type="ECO:0000256" key="3">
    <source>
        <dbReference type="ARBA" id="ARBA00023012"/>
    </source>
</evidence>
<dbReference type="InterPro" id="IPR011712">
    <property type="entry name" value="Sig_transdc_His_kin_sub3_dim/P"/>
</dbReference>
<reference evidence="6" key="1">
    <citation type="submission" date="2022-10" db="EMBL/GenBank/DDBJ databases">
        <title>The complete genomes of actinobacterial strains from the NBC collection.</title>
        <authorList>
            <person name="Joergensen T.S."/>
            <person name="Alvarez Arevalo M."/>
            <person name="Sterndorff E.B."/>
            <person name="Faurdal D."/>
            <person name="Vuksanovic O."/>
            <person name="Mourched A.-S."/>
            <person name="Charusanti P."/>
            <person name="Shaw S."/>
            <person name="Blin K."/>
            <person name="Weber T."/>
        </authorList>
    </citation>
    <scope>NUCLEOTIDE SEQUENCE</scope>
    <source>
        <strain evidence="6">NBC_01393</strain>
    </source>
</reference>
<dbReference type="InterPro" id="IPR050482">
    <property type="entry name" value="Sensor_HK_TwoCompSys"/>
</dbReference>
<keyword evidence="4" id="KW-1133">Transmembrane helix</keyword>
<dbReference type="Gene3D" id="3.30.565.10">
    <property type="entry name" value="Histidine kinase-like ATPase, C-terminal domain"/>
    <property type="match status" value="1"/>
</dbReference>
<feature type="transmembrane region" description="Helical" evidence="4">
    <location>
        <begin position="116"/>
        <end position="137"/>
    </location>
</feature>
<gene>
    <name evidence="6" type="ORF">OG699_01210</name>
</gene>
<dbReference type="Gene3D" id="1.20.5.1930">
    <property type="match status" value="1"/>
</dbReference>
<evidence type="ECO:0000313" key="6">
    <source>
        <dbReference type="EMBL" id="WTZ06768.1"/>
    </source>
</evidence>
<dbReference type="EMBL" id="CP109546">
    <property type="protein sequence ID" value="WTZ06768.1"/>
    <property type="molecule type" value="Genomic_DNA"/>
</dbReference>
<feature type="transmembrane region" description="Helical" evidence="4">
    <location>
        <begin position="237"/>
        <end position="259"/>
    </location>
</feature>
<evidence type="ECO:0000256" key="2">
    <source>
        <dbReference type="ARBA" id="ARBA00022777"/>
    </source>
</evidence>
<dbReference type="AlphaFoldDB" id="A0AAU3HQS8"/>
<organism evidence="6">
    <name type="scientific">Streptomyces sp. NBC_01393</name>
    <dbReference type="NCBI Taxonomy" id="2903851"/>
    <lineage>
        <taxon>Bacteria</taxon>
        <taxon>Bacillati</taxon>
        <taxon>Actinomycetota</taxon>
        <taxon>Actinomycetes</taxon>
        <taxon>Kitasatosporales</taxon>
        <taxon>Streptomycetaceae</taxon>
        <taxon>Streptomyces</taxon>
    </lineage>
</organism>
<protein>
    <submittedName>
        <fullName evidence="6">Histidine kinase</fullName>
    </submittedName>
</protein>
<keyword evidence="2 6" id="KW-0418">Kinase</keyword>
<dbReference type="GO" id="GO:0046983">
    <property type="term" value="F:protein dimerization activity"/>
    <property type="evidence" value="ECO:0007669"/>
    <property type="project" value="InterPro"/>
</dbReference>
<keyword evidence="3" id="KW-0902">Two-component regulatory system</keyword>
<name>A0AAU3HQS8_9ACTN</name>
<dbReference type="PANTHER" id="PTHR24421">
    <property type="entry name" value="NITRATE/NITRITE SENSOR PROTEIN NARX-RELATED"/>
    <property type="match status" value="1"/>
</dbReference>
<dbReference type="GO" id="GO:0016020">
    <property type="term" value="C:membrane"/>
    <property type="evidence" value="ECO:0007669"/>
    <property type="project" value="InterPro"/>
</dbReference>
<feature type="transmembrane region" description="Helical" evidence="4">
    <location>
        <begin position="174"/>
        <end position="193"/>
    </location>
</feature>
<evidence type="ECO:0000259" key="5">
    <source>
        <dbReference type="Pfam" id="PF07730"/>
    </source>
</evidence>
<proteinExistence type="predicted"/>
<dbReference type="GO" id="GO:0000155">
    <property type="term" value="F:phosphorelay sensor kinase activity"/>
    <property type="evidence" value="ECO:0007669"/>
    <property type="project" value="InterPro"/>
</dbReference>
<feature type="transmembrane region" description="Helical" evidence="4">
    <location>
        <begin position="36"/>
        <end position="55"/>
    </location>
</feature>
<feature type="transmembrane region" description="Helical" evidence="4">
    <location>
        <begin position="86"/>
        <end position="104"/>
    </location>
</feature>